<dbReference type="GO" id="GO:0007219">
    <property type="term" value="P:Notch signaling pathway"/>
    <property type="evidence" value="ECO:0007669"/>
    <property type="project" value="UniProtKB-KW"/>
</dbReference>
<feature type="transmembrane region" description="Helical" evidence="8">
    <location>
        <begin position="262"/>
        <end position="281"/>
    </location>
</feature>
<dbReference type="SMART" id="SM00730">
    <property type="entry name" value="PSN"/>
    <property type="match status" value="1"/>
</dbReference>
<feature type="transmembrane region" description="Helical" evidence="8">
    <location>
        <begin position="468"/>
        <end position="487"/>
    </location>
</feature>
<feature type="transmembrane region" description="Helical" evidence="8">
    <location>
        <begin position="238"/>
        <end position="256"/>
    </location>
</feature>
<comment type="subunit">
    <text evidence="8">Homodimer.</text>
</comment>
<keyword evidence="8" id="KW-0645">Protease</keyword>
<accession>A0AAD9MQ56</accession>
<organism evidence="10 11">
    <name type="scientific">Paralvinella palmiformis</name>
    <dbReference type="NCBI Taxonomy" id="53620"/>
    <lineage>
        <taxon>Eukaryota</taxon>
        <taxon>Metazoa</taxon>
        <taxon>Spiralia</taxon>
        <taxon>Lophotrochozoa</taxon>
        <taxon>Annelida</taxon>
        <taxon>Polychaeta</taxon>
        <taxon>Sedentaria</taxon>
        <taxon>Canalipalpata</taxon>
        <taxon>Terebellida</taxon>
        <taxon>Terebelliformia</taxon>
        <taxon>Alvinellidae</taxon>
        <taxon>Paralvinella</taxon>
    </lineage>
</organism>
<dbReference type="PANTHER" id="PTHR10202:SF13">
    <property type="entry name" value="PRESENILIN HOMOLOG"/>
    <property type="match status" value="1"/>
</dbReference>
<feature type="region of interest" description="Disordered" evidence="9">
    <location>
        <begin position="343"/>
        <end position="410"/>
    </location>
</feature>
<feature type="compositionally biased region" description="Polar residues" evidence="9">
    <location>
        <begin position="67"/>
        <end position="77"/>
    </location>
</feature>
<dbReference type="EC" id="3.4.23.-" evidence="8"/>
<evidence type="ECO:0000256" key="6">
    <source>
        <dbReference type="ARBA" id="ARBA00023034"/>
    </source>
</evidence>
<dbReference type="GO" id="GO:0005789">
    <property type="term" value="C:endoplasmic reticulum membrane"/>
    <property type="evidence" value="ECO:0007669"/>
    <property type="project" value="UniProtKB-SubCell"/>
</dbReference>
<dbReference type="GO" id="GO:0016485">
    <property type="term" value="P:protein processing"/>
    <property type="evidence" value="ECO:0007669"/>
    <property type="project" value="InterPro"/>
</dbReference>
<dbReference type="InterPro" id="IPR001108">
    <property type="entry name" value="Peptidase_A22A"/>
</dbReference>
<keyword evidence="6 8" id="KW-0333">Golgi apparatus</keyword>
<evidence type="ECO:0000256" key="3">
    <source>
        <dbReference type="ARBA" id="ARBA00022824"/>
    </source>
</evidence>
<feature type="transmembrane region" description="Helical" evidence="8">
    <location>
        <begin position="213"/>
        <end position="231"/>
    </location>
</feature>
<gene>
    <name evidence="10" type="ORF">LSH36_1030g00055</name>
</gene>
<keyword evidence="7 8" id="KW-0472">Membrane</keyword>
<dbReference type="GO" id="GO:0000139">
    <property type="term" value="C:Golgi membrane"/>
    <property type="evidence" value="ECO:0007669"/>
    <property type="project" value="UniProtKB-SubCell"/>
</dbReference>
<dbReference type="GO" id="GO:0055074">
    <property type="term" value="P:calcium ion homeostasis"/>
    <property type="evidence" value="ECO:0007669"/>
    <property type="project" value="TreeGrafter"/>
</dbReference>
<evidence type="ECO:0000256" key="1">
    <source>
        <dbReference type="ARBA" id="ARBA00008604"/>
    </source>
</evidence>
<dbReference type="EMBL" id="JAODUP010001030">
    <property type="protein sequence ID" value="KAK2141862.1"/>
    <property type="molecule type" value="Genomic_DNA"/>
</dbReference>
<proteinExistence type="inferred from homology"/>
<feature type="compositionally biased region" description="Low complexity" evidence="9">
    <location>
        <begin position="343"/>
        <end position="356"/>
    </location>
</feature>
<dbReference type="InterPro" id="IPR042524">
    <property type="entry name" value="Presenilin_C"/>
</dbReference>
<keyword evidence="4 8" id="KW-0914">Notch signaling pathway</keyword>
<reference evidence="10" key="1">
    <citation type="journal article" date="2023" name="Mol. Biol. Evol.">
        <title>Third-Generation Sequencing Reveals the Adaptive Role of the Epigenome in Three Deep-Sea Polychaetes.</title>
        <authorList>
            <person name="Perez M."/>
            <person name="Aroh O."/>
            <person name="Sun Y."/>
            <person name="Lan Y."/>
            <person name="Juniper S.K."/>
            <person name="Young C.R."/>
            <person name="Angers B."/>
            <person name="Qian P.Y."/>
        </authorList>
    </citation>
    <scope>NUCLEOTIDE SEQUENCE</scope>
    <source>
        <strain evidence="10">P08H-3</strain>
    </source>
</reference>
<feature type="region of interest" description="Disordered" evidence="9">
    <location>
        <begin position="1"/>
        <end position="90"/>
    </location>
</feature>
<feature type="compositionally biased region" description="Polar residues" evidence="9">
    <location>
        <begin position="1"/>
        <end position="10"/>
    </location>
</feature>
<comment type="caution">
    <text evidence="10">The sequence shown here is derived from an EMBL/GenBank/DDBJ whole genome shotgun (WGS) entry which is preliminary data.</text>
</comment>
<feature type="transmembrane region" description="Helical" evidence="8">
    <location>
        <begin position="150"/>
        <end position="171"/>
    </location>
</feature>
<evidence type="ECO:0000313" key="11">
    <source>
        <dbReference type="Proteomes" id="UP001208570"/>
    </source>
</evidence>
<dbReference type="GO" id="GO:0006509">
    <property type="term" value="P:membrane protein ectodomain proteolysis"/>
    <property type="evidence" value="ECO:0007669"/>
    <property type="project" value="TreeGrafter"/>
</dbReference>
<feature type="transmembrane region" description="Helical" evidence="8">
    <location>
        <begin position="441"/>
        <end position="462"/>
    </location>
</feature>
<feature type="transmembrane region" description="Helical" evidence="8">
    <location>
        <begin position="183"/>
        <end position="201"/>
    </location>
</feature>
<dbReference type="InterPro" id="IPR006639">
    <property type="entry name" value="Preselin/SPP"/>
</dbReference>
<evidence type="ECO:0000256" key="5">
    <source>
        <dbReference type="ARBA" id="ARBA00022989"/>
    </source>
</evidence>
<keyword evidence="11" id="KW-1185">Reference proteome</keyword>
<dbReference type="FunFam" id="1.10.472.100:FF:000001">
    <property type="entry name" value="Presenilin"/>
    <property type="match status" value="1"/>
</dbReference>
<keyword evidence="3 8" id="KW-0256">Endoplasmic reticulum</keyword>
<dbReference type="Gene3D" id="1.10.472.100">
    <property type="entry name" value="Presenilin"/>
    <property type="match status" value="1"/>
</dbReference>
<evidence type="ECO:0000256" key="7">
    <source>
        <dbReference type="ARBA" id="ARBA00023136"/>
    </source>
</evidence>
<protein>
    <recommendedName>
        <fullName evidence="8">Presenilin</fullName>
        <ecNumber evidence="8">3.4.23.-</ecNumber>
    </recommendedName>
</protein>
<comment type="domain">
    <text evidence="8">The PAL motif is required for normal active site conformation.</text>
</comment>
<dbReference type="Proteomes" id="UP001208570">
    <property type="component" value="Unassembled WGS sequence"/>
</dbReference>
<sequence length="501" mass="56080">MDTQAQNQGFEVQEDDIEVAIRQPGQDSGRTTADPESGEVVPHHRQGQTSPPHRLPADGTLLDQGEHTTQVDQSHGQSSSEDEADDDDSENEIVHGAKHVIMLFIPVILCMLVVVTTISSIGFYTKRDGYLIYTPFSENTDSNAKRIRNVLGNTFIMLGVVVVMTTVLILLYKYKCYKVIHGWLIMASLLLLFLFSYVYLGEVLRNYNVPMDYITVILIMWNFGIVGLICIHWKGPLHLQQAYLIMISALMGLIFIKYLPDWTLWFVLAAISIWDLVAVLCPKGPLRILVETAQERNEPIFPALIYSSTMVWVVTTVEPDAGNDSGTSNIKANNMELVPLGETTVTPEESTVTESSPRQDNGGFTERNGDHEARQRRRDEVARREVQQRSCRDEQGEPATRVSVQQSDEPKERGVKLGLGDFVFYSVLVGKASSYGDWNTTIACFVAILIGLSFTLILLAIFRKALPALPVSITFGLVFYFSTREIIAPFMELCSVNQVYI</sequence>
<dbReference type="AlphaFoldDB" id="A0AAD9MQ56"/>
<dbReference type="GO" id="GO:0042500">
    <property type="term" value="F:aspartic endopeptidase activity, intramembrane cleaving"/>
    <property type="evidence" value="ECO:0007669"/>
    <property type="project" value="InterPro"/>
</dbReference>
<evidence type="ECO:0000313" key="10">
    <source>
        <dbReference type="EMBL" id="KAK2141862.1"/>
    </source>
</evidence>
<evidence type="ECO:0000256" key="4">
    <source>
        <dbReference type="ARBA" id="ARBA00022976"/>
    </source>
</evidence>
<evidence type="ECO:0000256" key="8">
    <source>
        <dbReference type="RuleBase" id="RU361148"/>
    </source>
</evidence>
<comment type="function">
    <text evidence="8">Probable subunit of the gamma-secretase complex, an endoprotease complex that catalyzes the intramembrane cleavage of integral membrane proteins such as Notch receptors.</text>
</comment>
<feature type="compositionally biased region" description="Acidic residues" evidence="9">
    <location>
        <begin position="80"/>
        <end position="90"/>
    </location>
</feature>
<dbReference type="GO" id="GO:0034205">
    <property type="term" value="P:amyloid-beta formation"/>
    <property type="evidence" value="ECO:0007669"/>
    <property type="project" value="TreeGrafter"/>
</dbReference>
<keyword evidence="8" id="KW-0378">Hydrolase</keyword>
<comment type="similarity">
    <text evidence="1 8">Belongs to the peptidase A22A family.</text>
</comment>
<dbReference type="PRINTS" id="PR01072">
    <property type="entry name" value="PRESENILIN"/>
</dbReference>
<dbReference type="GO" id="GO:0070765">
    <property type="term" value="C:gamma-secretase complex"/>
    <property type="evidence" value="ECO:0007669"/>
    <property type="project" value="TreeGrafter"/>
</dbReference>
<keyword evidence="5 8" id="KW-1133">Transmembrane helix</keyword>
<feature type="transmembrane region" description="Helical" evidence="8">
    <location>
        <begin position="100"/>
        <end position="124"/>
    </location>
</feature>
<evidence type="ECO:0000256" key="9">
    <source>
        <dbReference type="SAM" id="MobiDB-lite"/>
    </source>
</evidence>
<feature type="compositionally biased region" description="Basic and acidic residues" evidence="9">
    <location>
        <begin position="367"/>
        <end position="395"/>
    </location>
</feature>
<dbReference type="Pfam" id="PF01080">
    <property type="entry name" value="Presenilin"/>
    <property type="match status" value="1"/>
</dbReference>
<comment type="subcellular location">
    <subcellularLocation>
        <location evidence="8">Endoplasmic reticulum membrane</location>
        <topology evidence="8">Multi-pass membrane protein</topology>
    </subcellularLocation>
    <subcellularLocation>
        <location evidence="8">Golgi apparatus membrane</location>
        <topology evidence="8">Multi-pass membrane protein</topology>
    </subcellularLocation>
</comment>
<name>A0AAD9MQ56_9ANNE</name>
<keyword evidence="2 8" id="KW-0812">Transmembrane</keyword>
<dbReference type="PANTHER" id="PTHR10202">
    <property type="entry name" value="PRESENILIN"/>
    <property type="match status" value="1"/>
</dbReference>
<evidence type="ECO:0000256" key="2">
    <source>
        <dbReference type="ARBA" id="ARBA00022692"/>
    </source>
</evidence>